<gene>
    <name evidence="2" type="ORF">MKW98_011045</name>
</gene>
<dbReference type="PROSITE" id="PS51399">
    <property type="entry name" value="SEP"/>
    <property type="match status" value="1"/>
</dbReference>
<reference evidence="2" key="1">
    <citation type="submission" date="2022-04" db="EMBL/GenBank/DDBJ databases">
        <title>A functionally conserved STORR gene fusion in Papaver species that diverged 16.8 million years ago.</title>
        <authorList>
            <person name="Catania T."/>
        </authorList>
    </citation>
    <scope>NUCLEOTIDE SEQUENCE</scope>
    <source>
        <strain evidence="2">S-188037</strain>
    </source>
</reference>
<name>A0AAD4TFU5_9MAGN</name>
<protein>
    <recommendedName>
        <fullName evidence="1">SEP domain-containing protein</fullName>
    </recommendedName>
</protein>
<evidence type="ECO:0000259" key="1">
    <source>
        <dbReference type="PROSITE" id="PS51399"/>
    </source>
</evidence>
<evidence type="ECO:0000313" key="3">
    <source>
        <dbReference type="Proteomes" id="UP001202328"/>
    </source>
</evidence>
<dbReference type="Gene3D" id="3.30.420.210">
    <property type="entry name" value="SEP domain"/>
    <property type="match status" value="1"/>
</dbReference>
<dbReference type="Proteomes" id="UP001202328">
    <property type="component" value="Unassembled WGS sequence"/>
</dbReference>
<dbReference type="AlphaFoldDB" id="A0AAD4TFU5"/>
<comment type="caution">
    <text evidence="2">The sequence shown here is derived from an EMBL/GenBank/DDBJ whole genome shotgun (WGS) entry which is preliminary data.</text>
</comment>
<dbReference type="EMBL" id="JAJJMB010001160">
    <property type="protein sequence ID" value="KAI3958357.1"/>
    <property type="molecule type" value="Genomic_DNA"/>
</dbReference>
<sequence length="146" mass="16947">MVLIFLVFIPDFFCNQWSLWHLPLVFFSQLSVSTNPPPSRDFEEPIDFSELFFCGSLANVPHHKHVLVFEGNYFTVNGGPERDPNDPCNAELLESVKNYKIPEEFAADGMHTVRVLRTFKSLRNVEVVRDKRLDEYDRFMSCGLVM</sequence>
<accession>A0AAD4TFU5</accession>
<keyword evidence="3" id="KW-1185">Reference proteome</keyword>
<dbReference type="InterPro" id="IPR036241">
    <property type="entry name" value="NSFL1C_SEP_dom_sf"/>
</dbReference>
<dbReference type="InterPro" id="IPR012989">
    <property type="entry name" value="SEP_domain"/>
</dbReference>
<proteinExistence type="predicted"/>
<dbReference type="SUPFAM" id="SSF102848">
    <property type="entry name" value="NSFL1 (p97 ATPase) cofactor p47, SEP domain"/>
    <property type="match status" value="1"/>
</dbReference>
<feature type="domain" description="SEP" evidence="1">
    <location>
        <begin position="62"/>
        <end position="137"/>
    </location>
</feature>
<organism evidence="2 3">
    <name type="scientific">Papaver atlanticum</name>
    <dbReference type="NCBI Taxonomy" id="357466"/>
    <lineage>
        <taxon>Eukaryota</taxon>
        <taxon>Viridiplantae</taxon>
        <taxon>Streptophyta</taxon>
        <taxon>Embryophyta</taxon>
        <taxon>Tracheophyta</taxon>
        <taxon>Spermatophyta</taxon>
        <taxon>Magnoliopsida</taxon>
        <taxon>Ranunculales</taxon>
        <taxon>Papaveraceae</taxon>
        <taxon>Papaveroideae</taxon>
        <taxon>Papaver</taxon>
    </lineage>
</organism>
<evidence type="ECO:0000313" key="2">
    <source>
        <dbReference type="EMBL" id="KAI3958357.1"/>
    </source>
</evidence>